<dbReference type="Pfam" id="PF07077">
    <property type="entry name" value="DUF1345"/>
    <property type="match status" value="1"/>
</dbReference>
<comment type="caution">
    <text evidence="2">The sequence shown here is derived from an EMBL/GenBank/DDBJ whole genome shotgun (WGS) entry which is preliminary data.</text>
</comment>
<keyword evidence="3" id="KW-1185">Reference proteome</keyword>
<name>A0A7C9GP89_9SPHN</name>
<accession>A0A7C9GP89</accession>
<evidence type="ECO:0000256" key="1">
    <source>
        <dbReference type="SAM" id="Phobius"/>
    </source>
</evidence>
<evidence type="ECO:0000313" key="2">
    <source>
        <dbReference type="EMBL" id="MQT16530.1"/>
    </source>
</evidence>
<dbReference type="EMBL" id="WIOL01000001">
    <property type="protein sequence ID" value="MQT16530.1"/>
    <property type="molecule type" value="Genomic_DNA"/>
</dbReference>
<feature type="transmembrane region" description="Helical" evidence="1">
    <location>
        <begin position="73"/>
        <end position="90"/>
    </location>
</feature>
<keyword evidence="1" id="KW-1133">Transmembrane helix</keyword>
<keyword evidence="1" id="KW-0472">Membrane</keyword>
<dbReference type="InterPro" id="IPR009781">
    <property type="entry name" value="DUF1345"/>
</dbReference>
<keyword evidence="1" id="KW-0812">Transmembrane</keyword>
<feature type="transmembrane region" description="Helical" evidence="1">
    <location>
        <begin position="33"/>
        <end position="52"/>
    </location>
</feature>
<sequence length="216" mass="23188">MIVRRYARFVAFLVVGAIAAGLAAQRFGWAPALLIGFDIGTLVFFLTLISMFRGATADSMRERSQANEPDHGSLLLLSMAIAGVTIAGVWTELASISAGPGEGDRPMIALAMGSLVLAWLFANVLGAIHYAHLWYLRGPDGKDARGLDFPGPCLDPDYFDFAYFAAVLSMTFQVSDVAITSKHMRRLALVHGLVAFLFNFSVIALSVNLVTGVMGT</sequence>
<gene>
    <name evidence="2" type="ORF">F3168_04560</name>
</gene>
<protein>
    <submittedName>
        <fullName evidence="2">DUF1345 domain-containing protein</fullName>
    </submittedName>
</protein>
<dbReference type="OrthoDB" id="64737at2"/>
<feature type="transmembrane region" description="Helical" evidence="1">
    <location>
        <begin position="110"/>
        <end position="135"/>
    </location>
</feature>
<organism evidence="2 3">
    <name type="scientific">Sandarakinorhabdus fusca</name>
    <dbReference type="NCBI Taxonomy" id="1439888"/>
    <lineage>
        <taxon>Bacteria</taxon>
        <taxon>Pseudomonadati</taxon>
        <taxon>Pseudomonadota</taxon>
        <taxon>Alphaproteobacteria</taxon>
        <taxon>Sphingomonadales</taxon>
        <taxon>Sphingosinicellaceae</taxon>
        <taxon>Sandarakinorhabdus</taxon>
    </lineage>
</organism>
<dbReference type="RefSeq" id="WP_152576920.1">
    <property type="nucleotide sequence ID" value="NZ_JAATJI010000001.1"/>
</dbReference>
<feature type="transmembrane region" description="Helical" evidence="1">
    <location>
        <begin position="188"/>
        <end position="210"/>
    </location>
</feature>
<reference evidence="2 3" key="1">
    <citation type="submission" date="2019-09" db="EMBL/GenBank/DDBJ databases">
        <title>Polymorphobacter sp. isolated from a lake in China.</title>
        <authorList>
            <person name="Liu Z."/>
        </authorList>
    </citation>
    <scope>NUCLEOTIDE SEQUENCE [LARGE SCALE GENOMIC DNA]</scope>
    <source>
        <strain evidence="2 3">D40P</strain>
    </source>
</reference>
<proteinExistence type="predicted"/>
<dbReference type="AlphaFoldDB" id="A0A7C9GP89"/>
<dbReference type="Proteomes" id="UP000481327">
    <property type="component" value="Unassembled WGS sequence"/>
</dbReference>
<evidence type="ECO:0000313" key="3">
    <source>
        <dbReference type="Proteomes" id="UP000481327"/>
    </source>
</evidence>